<feature type="domain" description="SLC41A/MgtE integral membrane" evidence="9">
    <location>
        <begin position="2"/>
        <end position="40"/>
    </location>
</feature>
<protein>
    <submittedName>
        <fullName evidence="10">Magnesium transporter</fullName>
    </submittedName>
</protein>
<dbReference type="AlphaFoldDB" id="A0AAE4T159"/>
<evidence type="ECO:0000259" key="9">
    <source>
        <dbReference type="Pfam" id="PF01769"/>
    </source>
</evidence>
<dbReference type="GO" id="GO:0016020">
    <property type="term" value="C:membrane"/>
    <property type="evidence" value="ECO:0007669"/>
    <property type="project" value="UniProtKB-SubCell"/>
</dbReference>
<comment type="caution">
    <text evidence="10">The sequence shown here is derived from an EMBL/GenBank/DDBJ whole genome shotgun (WGS) entry which is preliminary data.</text>
</comment>
<dbReference type="InterPro" id="IPR006667">
    <property type="entry name" value="SLC41_membr_dom"/>
</dbReference>
<keyword evidence="7 8" id="KW-0472">Membrane</keyword>
<dbReference type="EMBL" id="JAVDZE010000002">
    <property type="protein sequence ID" value="MDV3103910.1"/>
    <property type="molecule type" value="Genomic_DNA"/>
</dbReference>
<gene>
    <name evidence="10" type="ORF">RBI02_05035</name>
</gene>
<dbReference type="GO" id="GO:0008324">
    <property type="term" value="F:monoatomic cation transmembrane transporter activity"/>
    <property type="evidence" value="ECO:0007669"/>
    <property type="project" value="InterPro"/>
</dbReference>
<accession>A0AAE4T159</accession>
<evidence type="ECO:0000256" key="6">
    <source>
        <dbReference type="ARBA" id="ARBA00022989"/>
    </source>
</evidence>
<dbReference type="RefSeq" id="WP_315342179.1">
    <property type="nucleotide sequence ID" value="NZ_JAVDZE010000002.1"/>
</dbReference>
<evidence type="ECO:0000256" key="7">
    <source>
        <dbReference type="ARBA" id="ARBA00023136"/>
    </source>
</evidence>
<evidence type="ECO:0000256" key="1">
    <source>
        <dbReference type="ARBA" id="ARBA00004141"/>
    </source>
</evidence>
<evidence type="ECO:0000313" key="11">
    <source>
        <dbReference type="Proteomes" id="UP001245683"/>
    </source>
</evidence>
<evidence type="ECO:0000313" key="10">
    <source>
        <dbReference type="EMBL" id="MDV3103910.1"/>
    </source>
</evidence>
<proteinExistence type="inferred from homology"/>
<dbReference type="Pfam" id="PF01769">
    <property type="entry name" value="MgtE"/>
    <property type="match status" value="1"/>
</dbReference>
<evidence type="ECO:0000256" key="3">
    <source>
        <dbReference type="ARBA" id="ARBA00022448"/>
    </source>
</evidence>
<evidence type="ECO:0000256" key="4">
    <source>
        <dbReference type="ARBA" id="ARBA00022692"/>
    </source>
</evidence>
<keyword evidence="6 8" id="KW-1133">Transmembrane helix</keyword>
<dbReference type="Gene3D" id="1.10.357.20">
    <property type="entry name" value="SLC41 divalent cation transporters, integral membrane domain"/>
    <property type="match status" value="1"/>
</dbReference>
<evidence type="ECO:0000256" key="2">
    <source>
        <dbReference type="ARBA" id="ARBA00009749"/>
    </source>
</evidence>
<organism evidence="10 11">
    <name type="scientific">Thermococcus waiotapuensis</name>
    <dbReference type="NCBI Taxonomy" id="90909"/>
    <lineage>
        <taxon>Archaea</taxon>
        <taxon>Methanobacteriati</taxon>
        <taxon>Methanobacteriota</taxon>
        <taxon>Thermococci</taxon>
        <taxon>Thermococcales</taxon>
        <taxon>Thermococcaceae</taxon>
        <taxon>Thermococcus</taxon>
    </lineage>
</organism>
<keyword evidence="4 8" id="KW-0812">Transmembrane</keyword>
<evidence type="ECO:0000256" key="8">
    <source>
        <dbReference type="SAM" id="Phobius"/>
    </source>
</evidence>
<sequence length="47" mass="5077">MWVAYFAAILGDRLGPDPDNVTVPTITTLADILSTLFVVLVARLMVS</sequence>
<keyword evidence="5" id="KW-0460">Magnesium</keyword>
<evidence type="ECO:0000256" key="5">
    <source>
        <dbReference type="ARBA" id="ARBA00022842"/>
    </source>
</evidence>
<keyword evidence="11" id="KW-1185">Reference proteome</keyword>
<reference evidence="10 11" key="1">
    <citation type="submission" date="2023-08" db="EMBL/GenBank/DDBJ databases">
        <title>Draft genome sequence of Thermococcus waiotapuensis WT1T, a thermophilic sulphur-dependent archaeon from order Thermococcales.</title>
        <authorList>
            <person name="Manners S.H."/>
            <person name="Carere C.R."/>
            <person name="Dhami M.K."/>
            <person name="Dobson R.C.J."/>
            <person name="Stott M.B."/>
        </authorList>
    </citation>
    <scope>NUCLEOTIDE SEQUENCE [LARGE SCALE GENOMIC DNA]</scope>
    <source>
        <strain evidence="10 11">WT1</strain>
    </source>
</reference>
<comment type="similarity">
    <text evidence="2">Belongs to the SLC41A transporter family.</text>
</comment>
<keyword evidence="3" id="KW-0813">Transport</keyword>
<dbReference type="SUPFAM" id="SSF161093">
    <property type="entry name" value="MgtE membrane domain-like"/>
    <property type="match status" value="1"/>
</dbReference>
<dbReference type="Proteomes" id="UP001245683">
    <property type="component" value="Unassembled WGS sequence"/>
</dbReference>
<name>A0AAE4T159_9EURY</name>
<dbReference type="InterPro" id="IPR036739">
    <property type="entry name" value="SLC41_membr_dom_sf"/>
</dbReference>
<feature type="transmembrane region" description="Helical" evidence="8">
    <location>
        <begin position="26"/>
        <end position="46"/>
    </location>
</feature>
<comment type="subcellular location">
    <subcellularLocation>
        <location evidence="1">Membrane</location>
        <topology evidence="1">Multi-pass membrane protein</topology>
    </subcellularLocation>
</comment>